<feature type="region of interest" description="Disordered" evidence="1">
    <location>
        <begin position="80"/>
        <end position="101"/>
    </location>
</feature>
<accession>A0A9J6E7G4</accession>
<evidence type="ECO:0000256" key="1">
    <source>
        <dbReference type="SAM" id="MobiDB-lite"/>
    </source>
</evidence>
<gene>
    <name evidence="2" type="ORF">HPB51_006480</name>
</gene>
<sequence>MEASPPSGVQSQPTAIVPSVTVGVSVPETETSTMPSFPHEEFSTHFPSGPSGIPSTEVPPISGITSQPTVIAPSVTVGVSVPEEEPGSSQTLPHAEITTPIPSGISGVPITEISPPLDVQSQPTAIVPSLSVGVSVPEGEAGSVPSFPVEEFSTPFPSGPSDIPTTETPPLSGVPSQLTAIVPSVTAGLSWPETEPGSSQTLPHGKVTAPFPLGPSGLPFTEAQLPSSSPAHPAGMVSSVSPGVSEPGTKPGGSHTLPYMPTTELSIPSGLQGQTTAIVPSLSIGVSVPETHTSSVPAFPHGELTSYPTGAPGQLTAVVPSVSVGVSTPESGANTRPSSSEEELTTISPSGPLVTSTEKPTPSEASLPSEASGEPSTVSPFASLGVSVPEGGTQPTLPAEEESGTKTPYFGVPSSAPFQPSIAAPSMSATVSVPQFAASSPSFTPVTGTLSSAMTVIPTSEVSLPRGVSGEPTAIVPSSSVGVFLSGPSLSPGEISSHFPPGGSAVSTTEVSLPFGVTSFQGVPVPSYSVGVSVPEVATSTAVPLTVETRTLPSGSIASETVPKTPAQMPSTFPHGTPVVMTTLPSVPMGPYVPRGTLPTSSVKVNVETETTPPSFASVELSTNVGFPSGLLPTSVVAVSEATVGVSVPSTFVPTVATPTTPSFHGTKVANTFTSTQVPHQTGPEEPISTTPSFITPETEDIWALLVIIRTDLKMYKVNATVLHTLLIKATMIGSHDAYTIILLALKDLKVTCKYLAPSERIKVAYEVAHYLKSHGTRIAHDVVVKAVGVFLCAVDHKDIITKLLSENTYMISISESVASELSCPDMEHLVHLLYADRNRTKIEESPCAGILCEEVPENVMDTIDMLVDRYFPQKAHEKKWLMLDIAKALNLQPEEDEEGDEMVYYKMGDYDVFLEELREPTISDEEKALLFGKFFAEVRKVAKAERKLRLDDLEEVWKMGGGKLPQPAVRSFIALLKLVHSKRISLKTEERIRLLKLALRCDGHECTKLSSSDIHNLIFALCNVGIRDGFGLPKELKSQVTKFILTLKDSYIDSISIRRWKRSSSLLKPRSHDYLSASSPSELRYLKDWLQKPMAIAQKQGLLKNTGRSNDDPSGSKGSALSQLYNAYVNEKRPDIKTVLAERLLDTYNDSFRHLGSEIEDTKKFVLTVVQQLPLTSSRHNDLVLGILEQCIRRGSPCLNISSSESIAPLKVILQNMSLKQSPNFVPNLIHQLFAAAKKARTHVDLSWLTNNGSARRTFQTRVPHLLETPSRAYRLS</sequence>
<reference evidence="2" key="2">
    <citation type="submission" date="2021-09" db="EMBL/GenBank/DDBJ databases">
        <authorList>
            <person name="Jia N."/>
            <person name="Wang J."/>
            <person name="Shi W."/>
            <person name="Du L."/>
            <person name="Sun Y."/>
            <person name="Zhan W."/>
            <person name="Jiang J."/>
            <person name="Wang Q."/>
            <person name="Zhang B."/>
            <person name="Ji P."/>
            <person name="Sakyi L.B."/>
            <person name="Cui X."/>
            <person name="Yuan T."/>
            <person name="Jiang B."/>
            <person name="Yang W."/>
            <person name="Lam T.T.-Y."/>
            <person name="Chang Q."/>
            <person name="Ding S."/>
            <person name="Wang X."/>
            <person name="Zhu J."/>
            <person name="Ruan X."/>
            <person name="Zhao L."/>
            <person name="Wei J."/>
            <person name="Que T."/>
            <person name="Du C."/>
            <person name="Cheng J."/>
            <person name="Dai P."/>
            <person name="Han X."/>
            <person name="Huang E."/>
            <person name="Gao Y."/>
            <person name="Liu J."/>
            <person name="Shao H."/>
            <person name="Ye R."/>
            <person name="Li L."/>
            <person name="Wei W."/>
            <person name="Wang X."/>
            <person name="Wang C."/>
            <person name="Huo Q."/>
            <person name="Li W."/>
            <person name="Guo W."/>
            <person name="Chen H."/>
            <person name="Chen S."/>
            <person name="Zhou L."/>
            <person name="Zhou L."/>
            <person name="Ni X."/>
            <person name="Tian J."/>
            <person name="Zhou Y."/>
            <person name="Sheng Y."/>
            <person name="Liu T."/>
            <person name="Pan Y."/>
            <person name="Xia L."/>
            <person name="Li J."/>
            <person name="Zhao F."/>
            <person name="Cao W."/>
        </authorList>
    </citation>
    <scope>NUCLEOTIDE SEQUENCE</scope>
    <source>
        <strain evidence="2">Rmic-2018</strain>
        <tissue evidence="2">Larvae</tissue>
    </source>
</reference>
<feature type="compositionally biased region" description="Low complexity" evidence="1">
    <location>
        <begin position="233"/>
        <end position="248"/>
    </location>
</feature>
<organism evidence="2 3">
    <name type="scientific">Rhipicephalus microplus</name>
    <name type="common">Cattle tick</name>
    <name type="synonym">Boophilus microplus</name>
    <dbReference type="NCBI Taxonomy" id="6941"/>
    <lineage>
        <taxon>Eukaryota</taxon>
        <taxon>Metazoa</taxon>
        <taxon>Ecdysozoa</taxon>
        <taxon>Arthropoda</taxon>
        <taxon>Chelicerata</taxon>
        <taxon>Arachnida</taxon>
        <taxon>Acari</taxon>
        <taxon>Parasitiformes</taxon>
        <taxon>Ixodida</taxon>
        <taxon>Ixodoidea</taxon>
        <taxon>Ixodidae</taxon>
        <taxon>Rhipicephalinae</taxon>
        <taxon>Rhipicephalus</taxon>
        <taxon>Boophilus</taxon>
    </lineage>
</organism>
<dbReference type="EMBL" id="JABSTU010000005">
    <property type="protein sequence ID" value="KAH8030048.1"/>
    <property type="molecule type" value="Genomic_DNA"/>
</dbReference>
<evidence type="ECO:0000313" key="2">
    <source>
        <dbReference type="EMBL" id="KAH8030048.1"/>
    </source>
</evidence>
<evidence type="ECO:0000313" key="3">
    <source>
        <dbReference type="Proteomes" id="UP000821866"/>
    </source>
</evidence>
<protein>
    <submittedName>
        <fullName evidence="2">Uncharacterized protein</fullName>
    </submittedName>
</protein>
<feature type="region of interest" description="Disordered" evidence="1">
    <location>
        <begin position="29"/>
        <end position="55"/>
    </location>
</feature>
<proteinExistence type="predicted"/>
<feature type="compositionally biased region" description="Polar residues" evidence="1">
    <location>
        <begin position="345"/>
        <end position="366"/>
    </location>
</feature>
<reference evidence="2" key="1">
    <citation type="journal article" date="2020" name="Cell">
        <title>Large-Scale Comparative Analyses of Tick Genomes Elucidate Their Genetic Diversity and Vector Capacities.</title>
        <authorList>
            <consortium name="Tick Genome and Microbiome Consortium (TIGMIC)"/>
            <person name="Jia N."/>
            <person name="Wang J."/>
            <person name="Shi W."/>
            <person name="Du L."/>
            <person name="Sun Y."/>
            <person name="Zhan W."/>
            <person name="Jiang J.F."/>
            <person name="Wang Q."/>
            <person name="Zhang B."/>
            <person name="Ji P."/>
            <person name="Bell-Sakyi L."/>
            <person name="Cui X.M."/>
            <person name="Yuan T.T."/>
            <person name="Jiang B.G."/>
            <person name="Yang W.F."/>
            <person name="Lam T.T."/>
            <person name="Chang Q.C."/>
            <person name="Ding S.J."/>
            <person name="Wang X.J."/>
            <person name="Zhu J.G."/>
            <person name="Ruan X.D."/>
            <person name="Zhao L."/>
            <person name="Wei J.T."/>
            <person name="Ye R.Z."/>
            <person name="Que T.C."/>
            <person name="Du C.H."/>
            <person name="Zhou Y.H."/>
            <person name="Cheng J.X."/>
            <person name="Dai P.F."/>
            <person name="Guo W.B."/>
            <person name="Han X.H."/>
            <person name="Huang E.J."/>
            <person name="Li L.F."/>
            <person name="Wei W."/>
            <person name="Gao Y.C."/>
            <person name="Liu J.Z."/>
            <person name="Shao H.Z."/>
            <person name="Wang X."/>
            <person name="Wang C.C."/>
            <person name="Yang T.C."/>
            <person name="Huo Q.B."/>
            <person name="Li W."/>
            <person name="Chen H.Y."/>
            <person name="Chen S.E."/>
            <person name="Zhou L.G."/>
            <person name="Ni X.B."/>
            <person name="Tian J.H."/>
            <person name="Sheng Y."/>
            <person name="Liu T."/>
            <person name="Pan Y.S."/>
            <person name="Xia L.Y."/>
            <person name="Li J."/>
            <person name="Zhao F."/>
            <person name="Cao W.C."/>
        </authorList>
    </citation>
    <scope>NUCLEOTIDE SEQUENCE</scope>
    <source>
        <strain evidence="2">Rmic-2018</strain>
    </source>
</reference>
<feature type="region of interest" description="Disordered" evidence="1">
    <location>
        <begin position="224"/>
        <end position="258"/>
    </location>
</feature>
<keyword evidence="3" id="KW-1185">Reference proteome</keyword>
<dbReference type="Proteomes" id="UP000821866">
    <property type="component" value="Chromosome 3"/>
</dbReference>
<comment type="caution">
    <text evidence="2">The sequence shown here is derived from an EMBL/GenBank/DDBJ whole genome shotgun (WGS) entry which is preliminary data.</text>
</comment>
<dbReference type="AlphaFoldDB" id="A0A9J6E7G4"/>
<feature type="region of interest" description="Disordered" evidence="1">
    <location>
        <begin position="324"/>
        <end position="404"/>
    </location>
</feature>
<dbReference type="VEuPathDB" id="VectorBase:LOC119165607"/>
<name>A0A9J6E7G4_RHIMP</name>